<feature type="region of interest" description="Disordered" evidence="10">
    <location>
        <begin position="380"/>
        <end position="506"/>
    </location>
</feature>
<comment type="subcellular location">
    <subcellularLocation>
        <location evidence="1 8">Cell membrane</location>
        <topology evidence="1 8">Multi-pass membrane protein</topology>
    </subcellularLocation>
</comment>
<name>A0AA38I2N8_9CUCU</name>
<feature type="compositionally biased region" description="Basic residues" evidence="10">
    <location>
        <begin position="406"/>
        <end position="416"/>
    </location>
</feature>
<dbReference type="InterPro" id="IPR013604">
    <property type="entry name" value="7TM_chemorcpt"/>
</dbReference>
<sequence length="506" mass="60164">MSFNLSIHDIDFLQNFFNYLQFFFVTPWYDIEKNCVRKPTYCRLYGCCILLLDILWFCACIIDAAAQQAIENLLPCQKVLYSLRTITLLLLVLFTILKNFWNFENWGTLFRNFHYVDIKLKNLGRKEPKILRNFYWLFLVKHVAFFTPVVYISCDMLINLKMTLLTILQTGSIMFVYYEFLVIVLWLSLIESFKARYESLNRKLVAARKRHSILEVRNLAQLYGILGETVETFNKLFGYQILLIIFHFMLELVICLNFFFFSFIPPKQAYNMGNPLASMLVMGYTVYNVVEVVFSTDNTTQAAKKFLYLICEMQDPFEKDFYNMEMLGRILNYCKKFVPDFNAAGFFSINKSIFLSIACNMASYFIISLQLHYAQIKDEGRRTKDEELGTKDQERRIKDEESRTKGQGRRRKYQGRRTKDQGRRTKDQGRRTKDQERRTNNEGLRIKDEERRINHEGRSIKNEQRRTKDQERRTNNEGLRIKDKGRKTKDDGRRTKNQGRRTKDQG</sequence>
<comment type="function">
    <text evidence="8">Gustatory receptor which mediates acceptance or avoidance behavior, depending on its substrates.</text>
</comment>
<feature type="compositionally biased region" description="Basic and acidic residues" evidence="10">
    <location>
        <begin position="417"/>
        <end position="494"/>
    </location>
</feature>
<keyword evidence="5 8" id="KW-0472">Membrane</keyword>
<dbReference type="GO" id="GO:0005886">
    <property type="term" value="C:plasma membrane"/>
    <property type="evidence" value="ECO:0007669"/>
    <property type="project" value="UniProtKB-SubCell"/>
</dbReference>
<dbReference type="GO" id="GO:0030424">
    <property type="term" value="C:axon"/>
    <property type="evidence" value="ECO:0007669"/>
    <property type="project" value="TreeGrafter"/>
</dbReference>
<proteinExistence type="inferred from homology"/>
<evidence type="ECO:0000256" key="8">
    <source>
        <dbReference type="RuleBase" id="RU363108"/>
    </source>
</evidence>
<dbReference type="EMBL" id="JALNTZ010000006">
    <property type="protein sequence ID" value="KAJ3647925.1"/>
    <property type="molecule type" value="Genomic_DNA"/>
</dbReference>
<evidence type="ECO:0000256" key="6">
    <source>
        <dbReference type="ARBA" id="ARBA00023170"/>
    </source>
</evidence>
<evidence type="ECO:0000313" key="12">
    <source>
        <dbReference type="Proteomes" id="UP001168821"/>
    </source>
</evidence>
<dbReference type="Proteomes" id="UP001168821">
    <property type="component" value="Unassembled WGS sequence"/>
</dbReference>
<evidence type="ECO:0000256" key="10">
    <source>
        <dbReference type="SAM" id="MobiDB-lite"/>
    </source>
</evidence>
<keyword evidence="12" id="KW-1185">Reference proteome</keyword>
<feature type="transmembrane region" description="Helical" evidence="8">
    <location>
        <begin position="241"/>
        <end position="264"/>
    </location>
</feature>
<evidence type="ECO:0000256" key="7">
    <source>
        <dbReference type="ARBA" id="ARBA00023224"/>
    </source>
</evidence>
<keyword evidence="9" id="KW-0175">Coiled coil</keyword>
<feature type="transmembrane region" description="Helical" evidence="8">
    <location>
        <begin position="134"/>
        <end position="153"/>
    </location>
</feature>
<dbReference type="AlphaFoldDB" id="A0AA38I2N8"/>
<gene>
    <name evidence="11" type="ORF">Zmor_019771</name>
</gene>
<evidence type="ECO:0000256" key="9">
    <source>
        <dbReference type="SAM" id="Coils"/>
    </source>
</evidence>
<dbReference type="Pfam" id="PF08395">
    <property type="entry name" value="7tm_7"/>
    <property type="match status" value="1"/>
</dbReference>
<evidence type="ECO:0000256" key="3">
    <source>
        <dbReference type="ARBA" id="ARBA00022692"/>
    </source>
</evidence>
<keyword evidence="6 8" id="KW-0675">Receptor</keyword>
<reference evidence="11" key="1">
    <citation type="journal article" date="2023" name="G3 (Bethesda)">
        <title>Whole genome assemblies of Zophobas morio and Tenebrio molitor.</title>
        <authorList>
            <person name="Kaur S."/>
            <person name="Stinson S.A."/>
            <person name="diCenzo G.C."/>
        </authorList>
    </citation>
    <scope>NUCLEOTIDE SEQUENCE</scope>
    <source>
        <strain evidence="11">QUZm001</strain>
    </source>
</reference>
<feature type="transmembrane region" description="Helical" evidence="8">
    <location>
        <begin position="353"/>
        <end position="374"/>
    </location>
</feature>
<comment type="caution">
    <text evidence="8">Lacks conserved residue(s) required for the propagation of feature annotation.</text>
</comment>
<evidence type="ECO:0000313" key="11">
    <source>
        <dbReference type="EMBL" id="KAJ3647925.1"/>
    </source>
</evidence>
<evidence type="ECO:0000256" key="5">
    <source>
        <dbReference type="ARBA" id="ARBA00023136"/>
    </source>
</evidence>
<keyword evidence="2 8" id="KW-1003">Cell membrane</keyword>
<dbReference type="GO" id="GO:0030425">
    <property type="term" value="C:dendrite"/>
    <property type="evidence" value="ECO:0007669"/>
    <property type="project" value="TreeGrafter"/>
</dbReference>
<feature type="transmembrane region" description="Helical" evidence="8">
    <location>
        <begin position="43"/>
        <end position="67"/>
    </location>
</feature>
<keyword evidence="4 8" id="KW-1133">Transmembrane helix</keyword>
<feature type="transmembrane region" description="Helical" evidence="8">
    <location>
        <begin position="173"/>
        <end position="193"/>
    </location>
</feature>
<evidence type="ECO:0000256" key="4">
    <source>
        <dbReference type="ARBA" id="ARBA00022989"/>
    </source>
</evidence>
<comment type="caution">
    <text evidence="11">The sequence shown here is derived from an EMBL/GenBank/DDBJ whole genome shotgun (WGS) entry which is preliminary data.</text>
</comment>
<dbReference type="PANTHER" id="PTHR21143:SF104">
    <property type="entry name" value="GUSTATORY RECEPTOR 8A-RELATED"/>
    <property type="match status" value="1"/>
</dbReference>
<dbReference type="GO" id="GO:0008049">
    <property type="term" value="P:male courtship behavior"/>
    <property type="evidence" value="ECO:0007669"/>
    <property type="project" value="TreeGrafter"/>
</dbReference>
<organism evidence="11 12">
    <name type="scientific">Zophobas morio</name>
    <dbReference type="NCBI Taxonomy" id="2755281"/>
    <lineage>
        <taxon>Eukaryota</taxon>
        <taxon>Metazoa</taxon>
        <taxon>Ecdysozoa</taxon>
        <taxon>Arthropoda</taxon>
        <taxon>Hexapoda</taxon>
        <taxon>Insecta</taxon>
        <taxon>Pterygota</taxon>
        <taxon>Neoptera</taxon>
        <taxon>Endopterygota</taxon>
        <taxon>Coleoptera</taxon>
        <taxon>Polyphaga</taxon>
        <taxon>Cucujiformia</taxon>
        <taxon>Tenebrionidae</taxon>
        <taxon>Zophobas</taxon>
    </lineage>
</organism>
<keyword evidence="7 8" id="KW-0807">Transducer</keyword>
<dbReference type="GO" id="GO:0007635">
    <property type="term" value="P:chemosensory behavior"/>
    <property type="evidence" value="ECO:0007669"/>
    <property type="project" value="TreeGrafter"/>
</dbReference>
<dbReference type="GO" id="GO:0050909">
    <property type="term" value="P:sensory perception of taste"/>
    <property type="evidence" value="ECO:0007669"/>
    <property type="project" value="InterPro"/>
</dbReference>
<dbReference type="PANTHER" id="PTHR21143">
    <property type="entry name" value="INVERTEBRATE GUSTATORY RECEPTOR"/>
    <property type="match status" value="1"/>
</dbReference>
<keyword evidence="3 8" id="KW-0812">Transmembrane</keyword>
<feature type="transmembrane region" description="Helical" evidence="8">
    <location>
        <begin position="79"/>
        <end position="101"/>
    </location>
</feature>
<dbReference type="GO" id="GO:0043025">
    <property type="term" value="C:neuronal cell body"/>
    <property type="evidence" value="ECO:0007669"/>
    <property type="project" value="TreeGrafter"/>
</dbReference>
<evidence type="ECO:0000256" key="1">
    <source>
        <dbReference type="ARBA" id="ARBA00004651"/>
    </source>
</evidence>
<accession>A0AA38I2N8</accession>
<protein>
    <recommendedName>
        <fullName evidence="8">Gustatory receptor</fullName>
    </recommendedName>
</protein>
<feature type="compositionally biased region" description="Basic and acidic residues" evidence="10">
    <location>
        <begin position="380"/>
        <end position="404"/>
    </location>
</feature>
<comment type="similarity">
    <text evidence="8">Belongs to the insect chemoreceptor superfamily. Gustatory receptor (GR) family.</text>
</comment>
<evidence type="ECO:0000256" key="2">
    <source>
        <dbReference type="ARBA" id="ARBA00022475"/>
    </source>
</evidence>
<feature type="coiled-coil region" evidence="9">
    <location>
        <begin position="190"/>
        <end position="217"/>
    </location>
</feature>
<dbReference type="GO" id="GO:0007165">
    <property type="term" value="P:signal transduction"/>
    <property type="evidence" value="ECO:0007669"/>
    <property type="project" value="UniProtKB-KW"/>
</dbReference>